<dbReference type="Pfam" id="PF00076">
    <property type="entry name" value="RRM_1"/>
    <property type="match status" value="1"/>
</dbReference>
<dbReference type="EC" id="4.2.1.93" evidence="9"/>
<feature type="domain" description="YjeF C-terminal" evidence="13">
    <location>
        <begin position="475"/>
        <end position="767"/>
    </location>
</feature>
<keyword evidence="4" id="KW-0862">Zinc</keyword>
<sequence>MGSRMKDVQRKLDLSLEDLVEESKSGGGRQSTRKRRRVRSEEAPEKAPKSEKETAEKEKAESEKEDSKEEKREEDRSPRPPRRDWHAEPRRRTEADLAAGARRTGRPPSRATPPSPATSALRPAYPPLMPAWPGYPPYRAPMYLRPVAPPVAPVFRPPPYAIHLHVAAKSGLAVNVARTPSDTVSDECVAPPVDRLGPRRGPATLLQRTSGEFDLGTGPSDGCKFLQHVTLQKHIAEGWASATVPARRRLSLPGPVGRRDRDRDRPRNGGDGVGLETSAEIGGGDPGSGNGIENAAARTGHQLDPLDVPEKLGQEKAVREGFTAKYVARCFCRRVSFEVSNDPMTAKLCDCSACQRLHGAPMQWAALFQKTSVRFAEGLQFVRWYHTGTDSVCTSGVERVLPSKLQCTHCGTWLADEGRNNFMTFPTLFDFQGQGPSRFPVAFRPRCRIHCATRALAAQDHLPAYLDDGKTPVSLQDYLLDIAPPLDGRSYKGQSGRIGVLGGSVDFTGAPYYAAMAALRVGAELLYLCTAEEATGPIKAYSPELMVSEVYRWSSISSEDPGVVQKEIDRMVSKMEALLPRFHALAIGPGLGRDDRVLKAVARIIELAKARELPLVIDADGLWLIERLPELVAGYSRAVLTPNAAEFRRLCQAVGCEETLLQLCEKLAGPVVIQKGAVDQMARPGSEVLSCREEGAPRRPGGLGDFLAGSLAVLVGWAAARRRDPMIACQCACMLVRRACKIAFEKKKRSMVAPDVLDEAGGGDSRAKPHIRKAIDPGGGSRLRGALPFEDVKAWEAEDVFFELLGKVIESEPFGLRWFGAIRHRSGLTSFVGLRAPAGPPPPQGFQVRLSNIPQELTAKDLAEAFTEVSSSRVESVDLLRDGAGRATGDAVIIFAAMPDAQNAVRRYHGGDLNGRRLEAIYEGEVKGR</sequence>
<evidence type="ECO:0000256" key="10">
    <source>
        <dbReference type="PROSITE-ProRule" id="PRU00176"/>
    </source>
</evidence>
<name>A0ABP0LEF6_9DINO</name>
<keyword evidence="8 9" id="KW-0456">Lyase</keyword>
<dbReference type="InterPro" id="IPR035979">
    <property type="entry name" value="RBD_domain_sf"/>
</dbReference>
<evidence type="ECO:0000256" key="2">
    <source>
        <dbReference type="ARBA" id="ARBA00022723"/>
    </source>
</evidence>
<dbReference type="PANTHER" id="PTHR12592">
    <property type="entry name" value="ATP-DEPENDENT (S)-NAD(P)H-HYDRATE DEHYDRATASE FAMILY MEMBER"/>
    <property type="match status" value="1"/>
</dbReference>
<feature type="binding site" evidence="9">
    <location>
        <begin position="695"/>
        <end position="704"/>
    </location>
    <ligand>
        <name>ATP</name>
        <dbReference type="ChEBI" id="CHEBI:30616"/>
    </ligand>
</feature>
<proteinExistence type="inferred from homology"/>
<evidence type="ECO:0000259" key="13">
    <source>
        <dbReference type="PROSITE" id="PS51383"/>
    </source>
</evidence>
<dbReference type="NCBIfam" id="TIGR00196">
    <property type="entry name" value="yjeF_cterm"/>
    <property type="match status" value="1"/>
</dbReference>
<evidence type="ECO:0000259" key="12">
    <source>
        <dbReference type="PROSITE" id="PS50102"/>
    </source>
</evidence>
<evidence type="ECO:0000256" key="8">
    <source>
        <dbReference type="ARBA" id="ARBA00023239"/>
    </source>
</evidence>
<feature type="compositionally biased region" description="Basic and acidic residues" evidence="11">
    <location>
        <begin position="39"/>
        <end position="95"/>
    </location>
</feature>
<keyword evidence="7 9" id="KW-0520">NAD</keyword>
<dbReference type="EMBL" id="CAXAMN010012224">
    <property type="protein sequence ID" value="CAK9037546.1"/>
    <property type="molecule type" value="Genomic_DNA"/>
</dbReference>
<dbReference type="Gene3D" id="3.40.1190.20">
    <property type="match status" value="1"/>
</dbReference>
<dbReference type="InterPro" id="IPR000631">
    <property type="entry name" value="CARKD"/>
</dbReference>
<dbReference type="SMART" id="SM00360">
    <property type="entry name" value="RRM"/>
    <property type="match status" value="1"/>
</dbReference>
<feature type="binding site" evidence="9">
    <location>
        <position position="590"/>
    </location>
    <ligand>
        <name>(6S)-NADPHX</name>
        <dbReference type="ChEBI" id="CHEBI:64076"/>
    </ligand>
</feature>
<feature type="compositionally biased region" description="Basic and acidic residues" evidence="11">
    <location>
        <begin position="1"/>
        <end position="14"/>
    </location>
</feature>
<evidence type="ECO:0000259" key="14">
    <source>
        <dbReference type="PROSITE" id="PS51891"/>
    </source>
</evidence>
<dbReference type="SUPFAM" id="SSF53613">
    <property type="entry name" value="Ribokinase-like"/>
    <property type="match status" value="1"/>
</dbReference>
<feature type="region of interest" description="Disordered" evidence="11">
    <location>
        <begin position="250"/>
        <end position="295"/>
    </location>
</feature>
<dbReference type="PROSITE" id="PS51891">
    <property type="entry name" value="CENP_V_GFA"/>
    <property type="match status" value="1"/>
</dbReference>
<evidence type="ECO:0000256" key="3">
    <source>
        <dbReference type="ARBA" id="ARBA00022741"/>
    </source>
</evidence>
<keyword evidence="5 9" id="KW-0067">ATP-binding</keyword>
<keyword evidence="2" id="KW-0479">Metal-binding</keyword>
<evidence type="ECO:0000256" key="9">
    <source>
        <dbReference type="HAMAP-Rule" id="MF_03157"/>
    </source>
</evidence>
<dbReference type="PROSITE" id="PS50102">
    <property type="entry name" value="RRM"/>
    <property type="match status" value="1"/>
</dbReference>
<feature type="compositionally biased region" description="Basic and acidic residues" evidence="11">
    <location>
        <begin position="257"/>
        <end position="268"/>
    </location>
</feature>
<evidence type="ECO:0000256" key="6">
    <source>
        <dbReference type="ARBA" id="ARBA00022857"/>
    </source>
</evidence>
<dbReference type="CDD" id="cd01171">
    <property type="entry name" value="YXKO-related"/>
    <property type="match status" value="1"/>
</dbReference>
<dbReference type="Pfam" id="PF04828">
    <property type="entry name" value="GFA"/>
    <property type="match status" value="1"/>
</dbReference>
<feature type="domain" description="CENP-V/GFA" evidence="14">
    <location>
        <begin position="326"/>
        <end position="492"/>
    </location>
</feature>
<dbReference type="InterPro" id="IPR029056">
    <property type="entry name" value="Ribokinase-like"/>
</dbReference>
<comment type="caution">
    <text evidence="15">The sequence shown here is derived from an EMBL/GenBank/DDBJ whole genome shotgun (WGS) entry which is preliminary data.</text>
</comment>
<feature type="binding site" evidence="9">
    <location>
        <position position="705"/>
    </location>
    <ligand>
        <name>(6S)-NADPHX</name>
        <dbReference type="ChEBI" id="CHEBI:64076"/>
    </ligand>
</feature>
<organism evidence="15 16">
    <name type="scientific">Durusdinium trenchii</name>
    <dbReference type="NCBI Taxonomy" id="1381693"/>
    <lineage>
        <taxon>Eukaryota</taxon>
        <taxon>Sar</taxon>
        <taxon>Alveolata</taxon>
        <taxon>Dinophyceae</taxon>
        <taxon>Suessiales</taxon>
        <taxon>Symbiodiniaceae</taxon>
        <taxon>Durusdinium</taxon>
    </lineage>
</organism>
<comment type="cofactor">
    <cofactor evidence="9">
        <name>Mg(2+)</name>
        <dbReference type="ChEBI" id="CHEBI:18420"/>
    </cofactor>
</comment>
<evidence type="ECO:0000313" key="15">
    <source>
        <dbReference type="EMBL" id="CAK9037546.1"/>
    </source>
</evidence>
<keyword evidence="9" id="KW-0597">Phosphoprotein</keyword>
<reference evidence="15 16" key="1">
    <citation type="submission" date="2024-02" db="EMBL/GenBank/DDBJ databases">
        <authorList>
            <person name="Chen Y."/>
            <person name="Shah S."/>
            <person name="Dougan E. K."/>
            <person name="Thang M."/>
            <person name="Chan C."/>
        </authorList>
    </citation>
    <scope>NUCLEOTIDE SEQUENCE [LARGE SCALE GENOMIC DNA]</scope>
</reference>
<evidence type="ECO:0000313" key="16">
    <source>
        <dbReference type="Proteomes" id="UP001642484"/>
    </source>
</evidence>
<feature type="compositionally biased region" description="Gly residues" evidence="11">
    <location>
        <begin position="281"/>
        <end position="290"/>
    </location>
</feature>
<comment type="catalytic activity">
    <reaction evidence="9">
        <text>(6S)-NADHX + ATP = ADP + phosphate + NADH + H(+)</text>
        <dbReference type="Rhea" id="RHEA:19017"/>
        <dbReference type="ChEBI" id="CHEBI:15378"/>
        <dbReference type="ChEBI" id="CHEBI:30616"/>
        <dbReference type="ChEBI" id="CHEBI:43474"/>
        <dbReference type="ChEBI" id="CHEBI:57945"/>
        <dbReference type="ChEBI" id="CHEBI:64074"/>
        <dbReference type="ChEBI" id="CHEBI:456216"/>
        <dbReference type="EC" id="4.2.1.93"/>
    </reaction>
</comment>
<dbReference type="Proteomes" id="UP001642484">
    <property type="component" value="Unassembled WGS sequence"/>
</dbReference>
<keyword evidence="16" id="KW-1185">Reference proteome</keyword>
<feature type="region of interest" description="Disordered" evidence="11">
    <location>
        <begin position="183"/>
        <end position="202"/>
    </location>
</feature>
<comment type="function">
    <text evidence="9">Catalyzes the dehydration of the S-form of NAD(P)HX at the expense of ATP, which is converted to ADP. Together with NAD(P)HX epimerase, which catalyzes the epimerization of the S- and R-forms, the enzyme allows the repair of both epimers of NAD(P)HX, a damaged form of NAD(P)H that is a result of enzymatic or heat-dependent hydration.</text>
</comment>
<dbReference type="InterPro" id="IPR000504">
    <property type="entry name" value="RRM_dom"/>
</dbReference>
<dbReference type="InterPro" id="IPR012677">
    <property type="entry name" value="Nucleotide-bd_a/b_plait_sf"/>
</dbReference>
<protein>
    <recommendedName>
        <fullName evidence="9">ATP-dependent (S)-NAD(P)H-hydrate dehydratase</fullName>
        <ecNumber evidence="9">4.2.1.93</ecNumber>
    </recommendedName>
    <alternativeName>
        <fullName evidence="9">ATP-dependent NAD(P)HX dehydratase</fullName>
    </alternativeName>
</protein>
<feature type="binding site" evidence="9">
    <location>
        <begin position="643"/>
        <end position="649"/>
    </location>
    <ligand>
        <name>(6S)-NADPHX</name>
        <dbReference type="ChEBI" id="CHEBI:64076"/>
    </ligand>
</feature>
<comment type="similarity">
    <text evidence="9">Belongs to the NnrD/CARKD family.</text>
</comment>
<feature type="region of interest" description="Disordered" evidence="11">
    <location>
        <begin position="1"/>
        <end position="126"/>
    </location>
</feature>
<accession>A0ABP0LEF6</accession>
<evidence type="ECO:0000256" key="4">
    <source>
        <dbReference type="ARBA" id="ARBA00022833"/>
    </source>
</evidence>
<dbReference type="SUPFAM" id="SSF51316">
    <property type="entry name" value="Mss4-like"/>
    <property type="match status" value="1"/>
</dbReference>
<dbReference type="InterPro" id="IPR011057">
    <property type="entry name" value="Mss4-like_sf"/>
</dbReference>
<dbReference type="InterPro" id="IPR006913">
    <property type="entry name" value="CENP-V/GFA"/>
</dbReference>
<comment type="catalytic activity">
    <reaction evidence="9">
        <text>(6S)-NADPHX + ATP = ADP + phosphate + NADPH + H(+)</text>
        <dbReference type="Rhea" id="RHEA:32231"/>
        <dbReference type="ChEBI" id="CHEBI:15378"/>
        <dbReference type="ChEBI" id="CHEBI:30616"/>
        <dbReference type="ChEBI" id="CHEBI:43474"/>
        <dbReference type="ChEBI" id="CHEBI:57783"/>
        <dbReference type="ChEBI" id="CHEBI:64076"/>
        <dbReference type="ChEBI" id="CHEBI:456216"/>
        <dbReference type="EC" id="4.2.1.93"/>
    </reaction>
</comment>
<evidence type="ECO:0000256" key="7">
    <source>
        <dbReference type="ARBA" id="ARBA00023027"/>
    </source>
</evidence>
<dbReference type="PROSITE" id="PS51383">
    <property type="entry name" value="YJEF_C_3"/>
    <property type="match status" value="1"/>
</dbReference>
<dbReference type="Pfam" id="PF01256">
    <property type="entry name" value="Carb_kinase"/>
    <property type="match status" value="1"/>
</dbReference>
<evidence type="ECO:0000256" key="5">
    <source>
        <dbReference type="ARBA" id="ARBA00022840"/>
    </source>
</evidence>
<gene>
    <name evidence="15" type="ORF">CCMP2556_LOCUS20696</name>
</gene>
<keyword evidence="6" id="KW-0521">NADP</keyword>
<dbReference type="PANTHER" id="PTHR12592:SF0">
    <property type="entry name" value="ATP-DEPENDENT (S)-NAD(P)H-HYDRATE DEHYDRATASE"/>
    <property type="match status" value="1"/>
</dbReference>
<dbReference type="HAMAP" id="MF_01965">
    <property type="entry name" value="NADHX_dehydratase"/>
    <property type="match status" value="1"/>
</dbReference>
<feature type="domain" description="RRM" evidence="12">
    <location>
        <begin position="846"/>
        <end position="929"/>
    </location>
</feature>
<keyword evidence="10" id="KW-0694">RNA-binding</keyword>
<dbReference type="Gene3D" id="3.90.1590.10">
    <property type="entry name" value="glutathione-dependent formaldehyde- activating enzyme (gfa)"/>
    <property type="match status" value="1"/>
</dbReference>
<dbReference type="Gene3D" id="3.30.70.330">
    <property type="match status" value="1"/>
</dbReference>
<comment type="similarity">
    <text evidence="1">Belongs to the Gfa family.</text>
</comment>
<evidence type="ECO:0000256" key="1">
    <source>
        <dbReference type="ARBA" id="ARBA00005495"/>
    </source>
</evidence>
<feature type="compositionally biased region" description="Low complexity" evidence="11">
    <location>
        <begin position="97"/>
        <end position="109"/>
    </location>
</feature>
<dbReference type="SUPFAM" id="SSF54928">
    <property type="entry name" value="RNA-binding domain, RBD"/>
    <property type="match status" value="1"/>
</dbReference>
<evidence type="ECO:0000256" key="11">
    <source>
        <dbReference type="SAM" id="MobiDB-lite"/>
    </source>
</evidence>
<keyword evidence="3 9" id="KW-0547">Nucleotide-binding</keyword>
<feature type="binding site" evidence="9">
    <location>
        <begin position="675"/>
        <end position="679"/>
    </location>
    <ligand>
        <name>ATP</name>
        <dbReference type="ChEBI" id="CHEBI:30616"/>
    </ligand>
</feature>